<dbReference type="EMBL" id="LN649230">
    <property type="protein sequence ID" value="CEI63309.1"/>
    <property type="molecule type" value="Genomic_DNA"/>
</dbReference>
<organism evidence="3 4">
    <name type="scientific">Fusarium venenatum</name>
    <dbReference type="NCBI Taxonomy" id="56646"/>
    <lineage>
        <taxon>Eukaryota</taxon>
        <taxon>Fungi</taxon>
        <taxon>Dikarya</taxon>
        <taxon>Ascomycota</taxon>
        <taxon>Pezizomycotina</taxon>
        <taxon>Sordariomycetes</taxon>
        <taxon>Hypocreomycetidae</taxon>
        <taxon>Hypocreales</taxon>
        <taxon>Nectriaceae</taxon>
        <taxon>Fusarium</taxon>
    </lineage>
</organism>
<reference evidence="4" key="1">
    <citation type="submission" date="2014-10" db="EMBL/GenBank/DDBJ databases">
        <authorList>
            <person name="King R."/>
        </authorList>
    </citation>
    <scope>NUCLEOTIDE SEQUENCE [LARGE SCALE GENOMIC DNA]</scope>
    <source>
        <strain evidence="4">A3/5</strain>
    </source>
</reference>
<keyword evidence="4" id="KW-1185">Reference proteome</keyword>
<name>A0A2L2T1M1_9HYPO</name>
<keyword evidence="2" id="KW-0812">Transmembrane</keyword>
<dbReference type="AlphaFoldDB" id="A0A2L2T1M1"/>
<evidence type="ECO:0000256" key="1">
    <source>
        <dbReference type="SAM" id="MobiDB-lite"/>
    </source>
</evidence>
<evidence type="ECO:0000256" key="2">
    <source>
        <dbReference type="SAM" id="Phobius"/>
    </source>
</evidence>
<evidence type="ECO:0000313" key="3">
    <source>
        <dbReference type="EMBL" id="CEI63309.1"/>
    </source>
</evidence>
<keyword evidence="2" id="KW-0472">Membrane</keyword>
<dbReference type="Proteomes" id="UP000245910">
    <property type="component" value="Chromosome II"/>
</dbReference>
<sequence length="170" mass="18323">MYEYINATEDPGFSTLEVNHRGEFSTLQVKPAEGIEPFNAPASTSQKYSEELSRHETKKPWWRRYWLVIIVFTLLVSGGIIGGAVGGTLASKKEADGKDNVAENATISRQDTMSVKACNMLISSKSHDSTSTTPTPSRASSITSTSTTASYPTIIPTAIPGPTDVPDDPI</sequence>
<feature type="transmembrane region" description="Helical" evidence="2">
    <location>
        <begin position="65"/>
        <end position="90"/>
    </location>
</feature>
<proteinExistence type="predicted"/>
<protein>
    <submittedName>
        <fullName evidence="3">Uncharacterized protein</fullName>
    </submittedName>
</protein>
<feature type="compositionally biased region" description="Low complexity" evidence="1">
    <location>
        <begin position="129"/>
        <end position="162"/>
    </location>
</feature>
<keyword evidence="2" id="KW-1133">Transmembrane helix</keyword>
<accession>A0A2L2T1M1</accession>
<evidence type="ECO:0000313" key="4">
    <source>
        <dbReference type="Proteomes" id="UP000245910"/>
    </source>
</evidence>
<feature type="region of interest" description="Disordered" evidence="1">
    <location>
        <begin position="125"/>
        <end position="170"/>
    </location>
</feature>